<gene>
    <name evidence="2" type="ORF">JFN88_19175</name>
</gene>
<dbReference type="EMBL" id="JAELUP010000103">
    <property type="protein sequence ID" value="MBJ6363329.1"/>
    <property type="molecule type" value="Genomic_DNA"/>
</dbReference>
<name>A0A934J4V5_9BACL</name>
<dbReference type="PROSITE" id="PS50930">
    <property type="entry name" value="HTH_LYTTR"/>
    <property type="match status" value="1"/>
</dbReference>
<keyword evidence="3" id="KW-1185">Reference proteome</keyword>
<feature type="domain" description="HTH LytTR-type" evidence="1">
    <location>
        <begin position="17"/>
        <end position="114"/>
    </location>
</feature>
<proteinExistence type="predicted"/>
<dbReference type="Pfam" id="PF04397">
    <property type="entry name" value="LytTR"/>
    <property type="match status" value="1"/>
</dbReference>
<protein>
    <submittedName>
        <fullName evidence="2">LytTR family transcriptional regulator DNA-binding domain-containing protein</fullName>
    </submittedName>
</protein>
<dbReference type="AlphaFoldDB" id="A0A934J4V5"/>
<comment type="caution">
    <text evidence="2">The sequence shown here is derived from an EMBL/GenBank/DDBJ whole genome shotgun (WGS) entry which is preliminary data.</text>
</comment>
<evidence type="ECO:0000313" key="2">
    <source>
        <dbReference type="EMBL" id="MBJ6363329.1"/>
    </source>
</evidence>
<dbReference type="RefSeq" id="WP_199020881.1">
    <property type="nucleotide sequence ID" value="NZ_JAELUP010000103.1"/>
</dbReference>
<evidence type="ECO:0000313" key="3">
    <source>
        <dbReference type="Proteomes" id="UP000640274"/>
    </source>
</evidence>
<reference evidence="2" key="1">
    <citation type="submission" date="2020-12" db="EMBL/GenBank/DDBJ databases">
        <authorList>
            <person name="Huq M.A."/>
        </authorList>
    </citation>
    <scope>NUCLEOTIDE SEQUENCE</scope>
    <source>
        <strain evidence="2">MAHUQ-46</strain>
    </source>
</reference>
<dbReference type="Proteomes" id="UP000640274">
    <property type="component" value="Unassembled WGS sequence"/>
</dbReference>
<dbReference type="Gene3D" id="2.40.50.1020">
    <property type="entry name" value="LytTr DNA-binding domain"/>
    <property type="match status" value="1"/>
</dbReference>
<sequence>MYLAVTKEKEGHGLENIHIDDILFLETLQNRILVHTTDSVYYVANTLERWRNAFQTMGRHFELVDRSYIANLSKVKRLDPKWSKLYFHDDPSITGKPCNVARSNYRIIAKKIKDLK</sequence>
<dbReference type="GO" id="GO:0003677">
    <property type="term" value="F:DNA binding"/>
    <property type="evidence" value="ECO:0007669"/>
    <property type="project" value="UniProtKB-KW"/>
</dbReference>
<organism evidence="2 3">
    <name type="scientific">Paenibacillus roseus</name>
    <dbReference type="NCBI Taxonomy" id="2798579"/>
    <lineage>
        <taxon>Bacteria</taxon>
        <taxon>Bacillati</taxon>
        <taxon>Bacillota</taxon>
        <taxon>Bacilli</taxon>
        <taxon>Bacillales</taxon>
        <taxon>Paenibacillaceae</taxon>
        <taxon>Paenibacillus</taxon>
    </lineage>
</organism>
<dbReference type="SMART" id="SM00850">
    <property type="entry name" value="LytTR"/>
    <property type="match status" value="1"/>
</dbReference>
<keyword evidence="2" id="KW-0238">DNA-binding</keyword>
<evidence type="ECO:0000259" key="1">
    <source>
        <dbReference type="PROSITE" id="PS50930"/>
    </source>
</evidence>
<accession>A0A934J4V5</accession>
<dbReference type="InterPro" id="IPR007492">
    <property type="entry name" value="LytTR_DNA-bd_dom"/>
</dbReference>